<dbReference type="Gene3D" id="3.40.50.1820">
    <property type="entry name" value="alpha/beta hydrolase"/>
    <property type="match status" value="1"/>
</dbReference>
<dbReference type="PANTHER" id="PTHR43798:SF33">
    <property type="entry name" value="HYDROLASE, PUTATIVE (AFU_ORTHOLOGUE AFUA_2G14860)-RELATED"/>
    <property type="match status" value="1"/>
</dbReference>
<feature type="domain" description="AB hydrolase-1" evidence="2">
    <location>
        <begin position="39"/>
        <end position="279"/>
    </location>
</feature>
<dbReference type="SUPFAM" id="SSF53474">
    <property type="entry name" value="alpha/beta-Hydrolases"/>
    <property type="match status" value="1"/>
</dbReference>
<keyword evidence="1" id="KW-0732">Signal</keyword>
<evidence type="ECO:0000256" key="1">
    <source>
        <dbReference type="SAM" id="SignalP"/>
    </source>
</evidence>
<feature type="chain" id="PRO_5047176840" evidence="1">
    <location>
        <begin position="21"/>
        <end position="288"/>
    </location>
</feature>
<name>A0ABT5HUM1_9CAUL</name>
<dbReference type="GO" id="GO:0016787">
    <property type="term" value="F:hydrolase activity"/>
    <property type="evidence" value="ECO:0007669"/>
    <property type="project" value="UniProtKB-KW"/>
</dbReference>
<keyword evidence="4" id="KW-1185">Reference proteome</keyword>
<dbReference type="InterPro" id="IPR000073">
    <property type="entry name" value="AB_hydrolase_1"/>
</dbReference>
<dbReference type="PANTHER" id="PTHR43798">
    <property type="entry name" value="MONOACYLGLYCEROL LIPASE"/>
    <property type="match status" value="1"/>
</dbReference>
<evidence type="ECO:0000259" key="2">
    <source>
        <dbReference type="Pfam" id="PF12697"/>
    </source>
</evidence>
<evidence type="ECO:0000313" key="4">
    <source>
        <dbReference type="Proteomes" id="UP001214854"/>
    </source>
</evidence>
<gene>
    <name evidence="3" type="ORF">PQU92_10850</name>
</gene>
<accession>A0ABT5HUM1</accession>
<dbReference type="EMBL" id="JAQQKX010000008">
    <property type="protein sequence ID" value="MDC7683777.1"/>
    <property type="molecule type" value="Genomic_DNA"/>
</dbReference>
<feature type="signal peptide" evidence="1">
    <location>
        <begin position="1"/>
        <end position="20"/>
    </location>
</feature>
<sequence length="288" mass="30939">MLFKTLLLAIPLLMAAPAFADSFKSDRIVVTVEGEGPDVVLIPGLSSSAEIWDGTVKAVPGYRYHRVQVKGFAGVASEANGSGPVVAPVAEEIARYIETEKLQKPALVGHSLGGTLALMVAARHPDSASKVMVVDMMPFMGAMFMPDATPETVVPVATQIRDGIAKSPAAARKPMAEQTIAGMIKTESLRPASVKYSLDSDAATSGQAMYDLITTDLRPELKQITVPLRVLWVVPPGAPITAEQMAGYYKLSYANAPNVSTRQITDSYHFIMFDQPEVFQAELKAFLK</sequence>
<dbReference type="InterPro" id="IPR029058">
    <property type="entry name" value="AB_hydrolase_fold"/>
</dbReference>
<proteinExistence type="predicted"/>
<dbReference type="Pfam" id="PF12697">
    <property type="entry name" value="Abhydrolase_6"/>
    <property type="match status" value="1"/>
</dbReference>
<comment type="caution">
    <text evidence="3">The sequence shown here is derived from an EMBL/GenBank/DDBJ whole genome shotgun (WGS) entry which is preliminary data.</text>
</comment>
<organism evidence="3 4">
    <name type="scientific">Asticcacaulis aquaticus</name>
    <dbReference type="NCBI Taxonomy" id="2984212"/>
    <lineage>
        <taxon>Bacteria</taxon>
        <taxon>Pseudomonadati</taxon>
        <taxon>Pseudomonadota</taxon>
        <taxon>Alphaproteobacteria</taxon>
        <taxon>Caulobacterales</taxon>
        <taxon>Caulobacteraceae</taxon>
        <taxon>Asticcacaulis</taxon>
    </lineage>
</organism>
<dbReference type="Proteomes" id="UP001214854">
    <property type="component" value="Unassembled WGS sequence"/>
</dbReference>
<reference evidence="3 4" key="1">
    <citation type="submission" date="2023-01" db="EMBL/GenBank/DDBJ databases">
        <title>Novel species of the genus Asticcacaulis isolated from rivers.</title>
        <authorList>
            <person name="Lu H."/>
        </authorList>
    </citation>
    <scope>NUCLEOTIDE SEQUENCE [LARGE SCALE GENOMIC DNA]</scope>
    <source>
        <strain evidence="3 4">BYS171W</strain>
    </source>
</reference>
<dbReference type="RefSeq" id="WP_272748240.1">
    <property type="nucleotide sequence ID" value="NZ_JAQQKX010000008.1"/>
</dbReference>
<dbReference type="InterPro" id="IPR050266">
    <property type="entry name" value="AB_hydrolase_sf"/>
</dbReference>
<keyword evidence="3" id="KW-0378">Hydrolase</keyword>
<evidence type="ECO:0000313" key="3">
    <source>
        <dbReference type="EMBL" id="MDC7683777.1"/>
    </source>
</evidence>
<protein>
    <submittedName>
        <fullName evidence="3">Alpha/beta hydrolase</fullName>
    </submittedName>
</protein>